<dbReference type="InterPro" id="IPR038071">
    <property type="entry name" value="UROD/MetE-like_sf"/>
</dbReference>
<comment type="caution">
    <text evidence="1">The sequence shown here is derived from an EMBL/GenBank/DDBJ whole genome shotgun (WGS) entry which is preliminary data.</text>
</comment>
<dbReference type="Proteomes" id="UP000229307">
    <property type="component" value="Unassembled WGS sequence"/>
</dbReference>
<dbReference type="EMBL" id="PFMR01000357">
    <property type="protein sequence ID" value="PIZ14401.1"/>
    <property type="molecule type" value="Genomic_DNA"/>
</dbReference>
<dbReference type="SUPFAM" id="SSF51726">
    <property type="entry name" value="UROD/MetE-like"/>
    <property type="match status" value="1"/>
</dbReference>
<organism evidence="1 2">
    <name type="scientific">Candidatus Desantisbacteria bacterium CG_4_10_14_0_8_um_filter_48_22</name>
    <dbReference type="NCBI Taxonomy" id="1974543"/>
    <lineage>
        <taxon>Bacteria</taxon>
        <taxon>Candidatus Desantisiibacteriota</taxon>
    </lineage>
</organism>
<dbReference type="Gene3D" id="3.20.20.210">
    <property type="match status" value="1"/>
</dbReference>
<protein>
    <recommendedName>
        <fullName evidence="3">Uroporphyrinogen decarboxylase (URO-D) domain-containing protein</fullName>
    </recommendedName>
</protein>
<reference evidence="2" key="1">
    <citation type="submission" date="2017-09" db="EMBL/GenBank/DDBJ databases">
        <title>Depth-based differentiation of microbial function through sediment-hosted aquifers and enrichment of novel symbionts in the deep terrestrial subsurface.</title>
        <authorList>
            <person name="Probst A.J."/>
            <person name="Ladd B."/>
            <person name="Jarett J.K."/>
            <person name="Geller-Mcgrath D.E."/>
            <person name="Sieber C.M.K."/>
            <person name="Emerson J.B."/>
            <person name="Anantharaman K."/>
            <person name="Thomas B.C."/>
            <person name="Malmstrom R."/>
            <person name="Stieglmeier M."/>
            <person name="Klingl A."/>
            <person name="Woyke T."/>
            <person name="Ryan C.M."/>
            <person name="Banfield J.F."/>
        </authorList>
    </citation>
    <scope>NUCLEOTIDE SEQUENCE [LARGE SCALE GENOMIC DNA]</scope>
</reference>
<accession>A0A2M7S494</accession>
<dbReference type="AlphaFoldDB" id="A0A2M7S494"/>
<gene>
    <name evidence="1" type="ORF">COY52_12760</name>
</gene>
<evidence type="ECO:0000313" key="2">
    <source>
        <dbReference type="Proteomes" id="UP000229307"/>
    </source>
</evidence>
<sequence length="411" mass="46658">MSRDDVKIVRELAARAAEIAALPAQNEKKALWRKLNARAPARPMVMIDQVCWNEMNTGEELTLKSADGECRGYELYLRRTLYQWKHFPVDMVVEPFIPVPKAIGNSGFGIGVQEETLATDPGRDVISHKFENQFQTEADLEKIKKPRITHDPAETERRLAVAHELFDGLLEVRPWGMDPWCMSLWDPISTWMGVENALYALVDRPEYMHKLVGRVTEGYLAMLDQLEEQGLLCETQGLIHCTGAYTDELPAPGFNPKKPRTKDLWVAGLAQMFSTVSPKMFKEFEVDYASRYCARFGLVYYGCCDPLDGKMAEVRMIPNVRKVSMSPWTNQERGASGIGRDFVFSRKPNPAFVAMERFDPEVVRADLIATRTVCEKHGCPLEFILKDVSTVRYQPERLSAWARIAMEVVGG</sequence>
<evidence type="ECO:0000313" key="1">
    <source>
        <dbReference type="EMBL" id="PIZ14401.1"/>
    </source>
</evidence>
<proteinExistence type="predicted"/>
<name>A0A2M7S494_9BACT</name>
<evidence type="ECO:0008006" key="3">
    <source>
        <dbReference type="Google" id="ProtNLM"/>
    </source>
</evidence>